<comment type="caution">
    <text evidence="1">The sequence shown here is derived from an EMBL/GenBank/DDBJ whole genome shotgun (WGS) entry which is preliminary data.</text>
</comment>
<organism evidence="1 2">
    <name type="scientific">Paenibacillus taihuensis</name>
    <dbReference type="NCBI Taxonomy" id="1156355"/>
    <lineage>
        <taxon>Bacteria</taxon>
        <taxon>Bacillati</taxon>
        <taxon>Bacillota</taxon>
        <taxon>Bacilli</taxon>
        <taxon>Bacillales</taxon>
        <taxon>Paenibacillaceae</taxon>
        <taxon>Paenibacillus</taxon>
    </lineage>
</organism>
<gene>
    <name evidence="1" type="ORF">A8990_14932</name>
</gene>
<dbReference type="InterPro" id="IPR027417">
    <property type="entry name" value="P-loop_NTPase"/>
</dbReference>
<sequence>MRKNCKLILVEGLCGTGKSTLAERLNGYLQKQGEASRFYDEGAAGHPVSLNWHSYFREGEYVELLERHPSAADEIRSRVIRDGSDYLIPYREVEAFVEREGLSAELKSRELCWTNSPVATLSEFSHLIQRQWGRFAERADTTGEVYVLEAVFLQHQIHDLIKHYQADDAQIEQHIHGIASSIAALNPILIYLSQPSVREQQTWISTVRSKSHFAAEQSIRFMENRKRIELRLLEMLPFRAYTIENEGRDWDEAFRRMVEAVIATA</sequence>
<dbReference type="EMBL" id="QTTN01000049">
    <property type="protein sequence ID" value="REE66664.1"/>
    <property type="molecule type" value="Genomic_DNA"/>
</dbReference>
<name>A0A3D9QV18_9BACL</name>
<reference evidence="1 2" key="1">
    <citation type="submission" date="2018-08" db="EMBL/GenBank/DDBJ databases">
        <title>Genomic Encyclopedia of Type Strains, Phase III (KMG-III): the genomes of soil and plant-associated and newly described type strains.</title>
        <authorList>
            <person name="Whitman W."/>
        </authorList>
    </citation>
    <scope>NUCLEOTIDE SEQUENCE [LARGE SCALE GENOMIC DNA]</scope>
    <source>
        <strain evidence="1 2">CGMCC 1.10966</strain>
    </source>
</reference>
<evidence type="ECO:0000313" key="1">
    <source>
        <dbReference type="EMBL" id="REE66664.1"/>
    </source>
</evidence>
<keyword evidence="2" id="KW-1185">Reference proteome</keyword>
<accession>A0A3D9QV18</accession>
<evidence type="ECO:0000313" key="2">
    <source>
        <dbReference type="Proteomes" id="UP000256304"/>
    </source>
</evidence>
<evidence type="ECO:0008006" key="3">
    <source>
        <dbReference type="Google" id="ProtNLM"/>
    </source>
</evidence>
<dbReference type="Proteomes" id="UP000256304">
    <property type="component" value="Unassembled WGS sequence"/>
</dbReference>
<proteinExistence type="predicted"/>
<dbReference type="Gene3D" id="3.40.50.300">
    <property type="entry name" value="P-loop containing nucleotide triphosphate hydrolases"/>
    <property type="match status" value="1"/>
</dbReference>
<dbReference type="RefSeq" id="WP_116192208.1">
    <property type="nucleotide sequence ID" value="NZ_QTTN01000049.1"/>
</dbReference>
<dbReference type="AlphaFoldDB" id="A0A3D9QV18"/>
<protein>
    <recommendedName>
        <fullName evidence="3">Thymidylate kinase</fullName>
    </recommendedName>
</protein>
<dbReference type="SUPFAM" id="SSF52540">
    <property type="entry name" value="P-loop containing nucleoside triphosphate hydrolases"/>
    <property type="match status" value="1"/>
</dbReference>
<dbReference type="OrthoDB" id="8211253at2"/>